<evidence type="ECO:0000313" key="4">
    <source>
        <dbReference type="Proteomes" id="UP000297753"/>
    </source>
</evidence>
<dbReference type="AlphaFoldDB" id="A0A4Y8WCH1"/>
<dbReference type="RefSeq" id="WP_134836658.1">
    <property type="nucleotide sequence ID" value="NZ_SATR01000031.1"/>
</dbReference>
<dbReference type="Pfam" id="PF00144">
    <property type="entry name" value="Beta-lactamase"/>
    <property type="match status" value="1"/>
</dbReference>
<dbReference type="GO" id="GO:0016787">
    <property type="term" value="F:hydrolase activity"/>
    <property type="evidence" value="ECO:0007669"/>
    <property type="project" value="UniProtKB-KW"/>
</dbReference>
<dbReference type="PANTHER" id="PTHR46825:SF9">
    <property type="entry name" value="BETA-LACTAMASE-RELATED DOMAIN-CONTAINING PROTEIN"/>
    <property type="match status" value="1"/>
</dbReference>
<feature type="signal peptide" evidence="1">
    <location>
        <begin position="1"/>
        <end position="20"/>
    </location>
</feature>
<dbReference type="Proteomes" id="UP000297753">
    <property type="component" value="Unassembled WGS sequence"/>
</dbReference>
<sequence>MRGFLICHCFVLLLSVSAYAKVDENLGITSQGIPSEVRQSGAQAQEATPRSTLKQFEQAIQSYLSTHRIEQGVIGIVQRERLVHLKQYAKQPQANRPEQLYRIASVSKVLTLIAVLDLAQKGVVSLSDKPFSESGVLFNEWGDLPYQPEVASITLDHLLRHRAGLSQQLDRRLFLEPDLAPATVFQLLLNQIPLSFSPGAQESYSNVGYVVLGAVVRKVTGMSVYEYLARDTFKQIADFRLTASGGVSRIGEEVEYRSEYFELPYALNMSNISSAGGMATNARSLVQVLMRIDRLERVPDVLREPWSNYDYLGYDTWFLFGSLPGSSALIGRLNDTYSVVALFNGRNPDIDAQRNDLIKILSHFSGATEWEAAGSE</sequence>
<dbReference type="OrthoDB" id="9799367at2"/>
<dbReference type="Gene3D" id="3.40.710.10">
    <property type="entry name" value="DD-peptidase/beta-lactamase superfamily"/>
    <property type="match status" value="1"/>
</dbReference>
<protein>
    <submittedName>
        <fullName evidence="3">Class A beta-lactamase-related serine hydrolase</fullName>
    </submittedName>
</protein>
<organism evidence="3 4">
    <name type="scientific">Vibrio ouci</name>
    <dbReference type="NCBI Taxonomy" id="2499078"/>
    <lineage>
        <taxon>Bacteria</taxon>
        <taxon>Pseudomonadati</taxon>
        <taxon>Pseudomonadota</taxon>
        <taxon>Gammaproteobacteria</taxon>
        <taxon>Vibrionales</taxon>
        <taxon>Vibrionaceae</taxon>
        <taxon>Vibrio</taxon>
    </lineage>
</organism>
<feature type="domain" description="Beta-lactamase-related" evidence="2">
    <location>
        <begin position="56"/>
        <end position="296"/>
    </location>
</feature>
<dbReference type="SUPFAM" id="SSF56601">
    <property type="entry name" value="beta-lactamase/transpeptidase-like"/>
    <property type="match status" value="1"/>
</dbReference>
<dbReference type="InterPro" id="IPR050491">
    <property type="entry name" value="AmpC-like"/>
</dbReference>
<keyword evidence="1" id="KW-0732">Signal</keyword>
<keyword evidence="3" id="KW-0378">Hydrolase</keyword>
<feature type="chain" id="PRO_5021260559" evidence="1">
    <location>
        <begin position="21"/>
        <end position="376"/>
    </location>
</feature>
<keyword evidence="4" id="KW-1185">Reference proteome</keyword>
<gene>
    <name evidence="3" type="ORF">ELS82_17690</name>
</gene>
<evidence type="ECO:0000256" key="1">
    <source>
        <dbReference type="SAM" id="SignalP"/>
    </source>
</evidence>
<accession>A0A4Y8WCH1</accession>
<evidence type="ECO:0000259" key="2">
    <source>
        <dbReference type="Pfam" id="PF00144"/>
    </source>
</evidence>
<evidence type="ECO:0000313" key="3">
    <source>
        <dbReference type="EMBL" id="TFH90275.1"/>
    </source>
</evidence>
<name>A0A4Y8WCH1_9VIBR</name>
<dbReference type="InterPro" id="IPR012338">
    <property type="entry name" value="Beta-lactam/transpept-like"/>
</dbReference>
<proteinExistence type="predicted"/>
<reference evidence="3 4" key="1">
    <citation type="submission" date="2019-01" db="EMBL/GenBank/DDBJ databases">
        <title>Vibrio BEI176 sp. nov, a marine bacterium isolated from China: eastern marignal seas.</title>
        <authorList>
            <person name="Li B."/>
        </authorList>
    </citation>
    <scope>NUCLEOTIDE SEQUENCE [LARGE SCALE GENOMIC DNA]</scope>
    <source>
        <strain evidence="3 4">BEI176</strain>
    </source>
</reference>
<dbReference type="EMBL" id="SATR01000031">
    <property type="protein sequence ID" value="TFH90275.1"/>
    <property type="molecule type" value="Genomic_DNA"/>
</dbReference>
<comment type="caution">
    <text evidence="3">The sequence shown here is derived from an EMBL/GenBank/DDBJ whole genome shotgun (WGS) entry which is preliminary data.</text>
</comment>
<dbReference type="PANTHER" id="PTHR46825">
    <property type="entry name" value="D-ALANYL-D-ALANINE-CARBOXYPEPTIDASE/ENDOPEPTIDASE AMPH"/>
    <property type="match status" value="1"/>
</dbReference>
<dbReference type="InterPro" id="IPR001466">
    <property type="entry name" value="Beta-lactam-related"/>
</dbReference>